<gene>
    <name evidence="1" type="ORF">A7E75_04015</name>
</gene>
<name>A0A1L3GEC0_SYNAC</name>
<dbReference type="OrthoDB" id="5397962at2"/>
<dbReference type="RefSeq" id="WP_072286133.1">
    <property type="nucleotide sequence ID" value="NZ_CP015455.1"/>
</dbReference>
<dbReference type="AlphaFoldDB" id="A0A1L3GEC0"/>
<reference evidence="1 2" key="1">
    <citation type="journal article" date="2017" name="Genome Announc.">
        <title>Complete Genome Sequences of Two Acetylene-Fermenting Pelobacter acetylenicus Strains.</title>
        <authorList>
            <person name="Sutton J.M."/>
            <person name="Baesman S.M."/>
            <person name="Fierst J.L."/>
            <person name="Poret-Peterson A.T."/>
            <person name="Oremland R.S."/>
            <person name="Dunlap D.S."/>
            <person name="Akob D.M."/>
        </authorList>
    </citation>
    <scope>NUCLEOTIDE SEQUENCE [LARGE SCALE GENOMIC DNA]</scope>
    <source>
        <strain evidence="1 2">DSM 3247</strain>
    </source>
</reference>
<dbReference type="EMBL" id="CP015518">
    <property type="protein sequence ID" value="APG24293.1"/>
    <property type="molecule type" value="Genomic_DNA"/>
</dbReference>
<protein>
    <submittedName>
        <fullName evidence="1">MerR family transcriptional regulator</fullName>
    </submittedName>
</protein>
<sequence>MSLVKTWFAPEEAAGRFGISKALVLEWVDQGLVRSEREHGKVTRVNIDDVKLQVDALVHRD</sequence>
<dbReference type="KEGG" id="pace:A6070_12650"/>
<organism evidence="1 2">
    <name type="scientific">Syntrophotalea acetylenica</name>
    <name type="common">Pelobacter acetylenicus</name>
    <dbReference type="NCBI Taxonomy" id="29542"/>
    <lineage>
        <taxon>Bacteria</taxon>
        <taxon>Pseudomonadati</taxon>
        <taxon>Thermodesulfobacteriota</taxon>
        <taxon>Desulfuromonadia</taxon>
        <taxon>Desulfuromonadales</taxon>
        <taxon>Syntrophotaleaceae</taxon>
        <taxon>Syntrophotalea</taxon>
    </lineage>
</organism>
<keyword evidence="2" id="KW-1185">Reference proteome</keyword>
<proteinExistence type="predicted"/>
<accession>A0A1L3GEC0</accession>
<evidence type="ECO:0000313" key="2">
    <source>
        <dbReference type="Proteomes" id="UP000182264"/>
    </source>
</evidence>
<dbReference type="Proteomes" id="UP000182264">
    <property type="component" value="Chromosome"/>
</dbReference>
<evidence type="ECO:0000313" key="1">
    <source>
        <dbReference type="EMBL" id="APG24293.1"/>
    </source>
</evidence>